<dbReference type="KEGG" id="slim:SCL_0848"/>
<feature type="chain" id="PRO_5008572480" description="Lipoprotein" evidence="1">
    <location>
        <begin position="21"/>
        <end position="235"/>
    </location>
</feature>
<protein>
    <recommendedName>
        <fullName evidence="4">Lipoprotein</fullName>
    </recommendedName>
</protein>
<name>A0A1B4XEE6_9GAMM</name>
<dbReference type="Proteomes" id="UP000243180">
    <property type="component" value="Chromosome"/>
</dbReference>
<keyword evidence="1" id="KW-0732">Signal</keyword>
<keyword evidence="3" id="KW-1185">Reference proteome</keyword>
<evidence type="ECO:0008006" key="4">
    <source>
        <dbReference type="Google" id="ProtNLM"/>
    </source>
</evidence>
<dbReference type="RefSeq" id="WP_096360052.1">
    <property type="nucleotide sequence ID" value="NZ_AP014879.1"/>
</dbReference>
<evidence type="ECO:0000256" key="1">
    <source>
        <dbReference type="SAM" id="SignalP"/>
    </source>
</evidence>
<evidence type="ECO:0000313" key="2">
    <source>
        <dbReference type="EMBL" id="BAV33168.1"/>
    </source>
</evidence>
<organism evidence="2 3">
    <name type="scientific">Sulfuricaulis limicola</name>
    <dbReference type="NCBI Taxonomy" id="1620215"/>
    <lineage>
        <taxon>Bacteria</taxon>
        <taxon>Pseudomonadati</taxon>
        <taxon>Pseudomonadota</taxon>
        <taxon>Gammaproteobacteria</taxon>
        <taxon>Acidiferrobacterales</taxon>
        <taxon>Acidiferrobacteraceae</taxon>
        <taxon>Sulfuricaulis</taxon>
    </lineage>
</organism>
<accession>A0A1B4XEE6</accession>
<dbReference type="AlphaFoldDB" id="A0A1B4XEE6"/>
<dbReference type="PROSITE" id="PS51257">
    <property type="entry name" value="PROKAR_LIPOPROTEIN"/>
    <property type="match status" value="1"/>
</dbReference>
<dbReference type="InParanoid" id="A0A1B4XEE6"/>
<feature type="signal peptide" evidence="1">
    <location>
        <begin position="1"/>
        <end position="20"/>
    </location>
</feature>
<sequence>MTRRFLLLVCLLFPAMTSCSDPVTPAAVLYFVEHEPGAEPFRSRMVITAGFVRMDGGSDDPDFLLFDRADGTIYSVSSAEQQILIIRPRPMDAKPPADFRHQVVRDSAAFPAVGGHKVSHYELLTNGQRCYDLYAAADLLPEALLALRQYREVLAGQQAKTLPLAPPGTLSACDMANNVFLPARHLEHGFPVRLTDMTGKTLELVDYNAEFRATAAMLRLPADYKRLTIEELRMK</sequence>
<reference evidence="2 3" key="1">
    <citation type="submission" date="2015-05" db="EMBL/GenBank/DDBJ databases">
        <title>Complete genome sequence of a sulfur-oxidizing gammaproteobacterium strain HA5.</title>
        <authorList>
            <person name="Miura A."/>
            <person name="Kojima H."/>
            <person name="Fukui M."/>
        </authorList>
    </citation>
    <scope>NUCLEOTIDE SEQUENCE [LARGE SCALE GENOMIC DNA]</scope>
    <source>
        <strain evidence="2 3">HA5</strain>
    </source>
</reference>
<dbReference type="OrthoDB" id="8560170at2"/>
<dbReference type="EMBL" id="AP014879">
    <property type="protein sequence ID" value="BAV33168.1"/>
    <property type="molecule type" value="Genomic_DNA"/>
</dbReference>
<proteinExistence type="predicted"/>
<gene>
    <name evidence="2" type="ORF">SCL_0848</name>
</gene>
<evidence type="ECO:0000313" key="3">
    <source>
        <dbReference type="Proteomes" id="UP000243180"/>
    </source>
</evidence>